<dbReference type="SUPFAM" id="SSF53474">
    <property type="entry name" value="alpha/beta-Hydrolases"/>
    <property type="match status" value="1"/>
</dbReference>
<evidence type="ECO:0000313" key="2">
    <source>
        <dbReference type="Proteomes" id="UP001500063"/>
    </source>
</evidence>
<dbReference type="InterPro" id="IPR029058">
    <property type="entry name" value="AB_hydrolase_fold"/>
</dbReference>
<protein>
    <recommendedName>
        <fullName evidence="3">Alpha/beta hydrolase</fullName>
    </recommendedName>
</protein>
<evidence type="ECO:0008006" key="3">
    <source>
        <dbReference type="Google" id="ProtNLM"/>
    </source>
</evidence>
<organism evidence="1 2">
    <name type="scientific">Streptomyces blastmyceticus</name>
    <dbReference type="NCBI Taxonomy" id="68180"/>
    <lineage>
        <taxon>Bacteria</taxon>
        <taxon>Bacillati</taxon>
        <taxon>Actinomycetota</taxon>
        <taxon>Actinomycetes</taxon>
        <taxon>Kitasatosporales</taxon>
        <taxon>Streptomycetaceae</taxon>
        <taxon>Streptomyces</taxon>
    </lineage>
</organism>
<proteinExistence type="predicted"/>
<dbReference type="Proteomes" id="UP001500063">
    <property type="component" value="Unassembled WGS sequence"/>
</dbReference>
<reference evidence="1 2" key="1">
    <citation type="journal article" date="2019" name="Int. J. Syst. Evol. Microbiol.">
        <title>The Global Catalogue of Microorganisms (GCM) 10K type strain sequencing project: providing services to taxonomists for standard genome sequencing and annotation.</title>
        <authorList>
            <consortium name="The Broad Institute Genomics Platform"/>
            <consortium name="The Broad Institute Genome Sequencing Center for Infectious Disease"/>
            <person name="Wu L."/>
            <person name="Ma J."/>
        </authorList>
    </citation>
    <scope>NUCLEOTIDE SEQUENCE [LARGE SCALE GENOMIC DNA]</scope>
    <source>
        <strain evidence="1 2">JCM 4565</strain>
    </source>
</reference>
<name>A0ABN0WD64_9ACTN</name>
<keyword evidence="2" id="KW-1185">Reference proteome</keyword>
<comment type="caution">
    <text evidence="1">The sequence shown here is derived from an EMBL/GenBank/DDBJ whole genome shotgun (WGS) entry which is preliminary data.</text>
</comment>
<gene>
    <name evidence="1" type="ORF">GCM10010319_06800</name>
</gene>
<accession>A0ABN0WD64</accession>
<evidence type="ECO:0000313" key="1">
    <source>
        <dbReference type="EMBL" id="GAA0333484.1"/>
    </source>
</evidence>
<sequence>MRGSPLKIRRDRFQHSEGYVLEYEVTEPKAVTSPYLHILFHGFSRIEKHAPPVFARKQWKRAAESVCLSFSDPIHHFTRDSCCGWFLLGEEEFAPRMYALCASLRERHGLEGTVWHGLSSGGYAALKHCMRAGGKDLAFVISPHNNPSVLPQWEREAMPFSHLPGMVAPEETTDIIKGWAAPGAGRYLHALMSEKDSYFALDHLRPIMRSLGGHESARAVMLRDGRGHGFVKDADYDSQLTEAIRNWEEYRARHATTAASAAG</sequence>
<dbReference type="EMBL" id="BAAABW010000002">
    <property type="protein sequence ID" value="GAA0333484.1"/>
    <property type="molecule type" value="Genomic_DNA"/>
</dbReference>
<dbReference type="Gene3D" id="3.40.50.1820">
    <property type="entry name" value="alpha/beta hydrolase"/>
    <property type="match status" value="1"/>
</dbReference>